<dbReference type="InterPro" id="IPR035983">
    <property type="entry name" value="Hect_E3_ubiquitin_ligase"/>
</dbReference>
<evidence type="ECO:0000313" key="5">
    <source>
        <dbReference type="EMBL" id="CCJ30469.1"/>
    </source>
</evidence>
<accession>L0PEH7</accession>
<dbReference type="PANTHER" id="PTHR45670:SF1">
    <property type="entry name" value="E3 UBIQUITIN-PROTEIN LIGASE HECTD1"/>
    <property type="match status" value="1"/>
</dbReference>
<dbReference type="GO" id="GO:0043161">
    <property type="term" value="P:proteasome-mediated ubiquitin-dependent protein catabolic process"/>
    <property type="evidence" value="ECO:0007669"/>
    <property type="project" value="TreeGrafter"/>
</dbReference>
<keyword evidence="2 3" id="KW-0833">Ubl conjugation pathway</keyword>
<dbReference type="Pfam" id="PF00632">
    <property type="entry name" value="HECT"/>
    <property type="match status" value="1"/>
</dbReference>
<dbReference type="VEuPathDB" id="FungiDB:PNEJI1_000619"/>
<dbReference type="STRING" id="1209962.L0PEH7"/>
<dbReference type="Gene3D" id="3.90.1750.10">
    <property type="entry name" value="Hect, E3 ligase catalytic domains"/>
    <property type="match status" value="1"/>
</dbReference>
<dbReference type="PANTHER" id="PTHR45670">
    <property type="entry name" value="E3 UBIQUITIN-PROTEIN LIGASE TRIP12"/>
    <property type="match status" value="1"/>
</dbReference>
<organism evidence="6">
    <name type="scientific">Pneumocystis jirovecii</name>
    <name type="common">Human pneumocystis pneumonia agent</name>
    <dbReference type="NCBI Taxonomy" id="42068"/>
    <lineage>
        <taxon>Eukaryota</taxon>
        <taxon>Fungi</taxon>
        <taxon>Dikarya</taxon>
        <taxon>Ascomycota</taxon>
        <taxon>Taphrinomycotina</taxon>
        <taxon>Pneumocystomycetes</taxon>
        <taxon>Pneumocystaceae</taxon>
        <taxon>Pneumocystis</taxon>
    </lineage>
</organism>
<reference evidence="5 6" key="1">
    <citation type="journal article" date="2012" name="MBio">
        <title>De novo assembly of the Pneumocystis jirovecii genome from a single bronchoalveolar lavage fluid specimen from a patient.</title>
        <authorList>
            <person name="Cisse O.H."/>
            <person name="Pagni M."/>
            <person name="Hauser P.M."/>
        </authorList>
    </citation>
    <scope>NUCLEOTIDE SEQUENCE [LARGE SCALE GENOMIC DNA]</scope>
    <source>
        <strain evidence="5 6">SE8</strain>
    </source>
</reference>
<dbReference type="InterPro" id="IPR000569">
    <property type="entry name" value="HECT_dom"/>
</dbReference>
<dbReference type="GO" id="GO:0000209">
    <property type="term" value="P:protein polyubiquitination"/>
    <property type="evidence" value="ECO:0007669"/>
    <property type="project" value="TreeGrafter"/>
</dbReference>
<dbReference type="InterPro" id="IPR045322">
    <property type="entry name" value="HECTD1/TRIP12-like"/>
</dbReference>
<evidence type="ECO:0000313" key="6">
    <source>
        <dbReference type="Proteomes" id="UP000010422"/>
    </source>
</evidence>
<dbReference type="Gene3D" id="3.30.2160.10">
    <property type="entry name" value="Hect, E3 ligase catalytic domain"/>
    <property type="match status" value="1"/>
</dbReference>
<dbReference type="SMART" id="SM00119">
    <property type="entry name" value="HECTc"/>
    <property type="match status" value="1"/>
</dbReference>
<dbReference type="GO" id="GO:0061630">
    <property type="term" value="F:ubiquitin protein ligase activity"/>
    <property type="evidence" value="ECO:0007669"/>
    <property type="project" value="InterPro"/>
</dbReference>
<dbReference type="Gene3D" id="3.30.2410.10">
    <property type="entry name" value="Hect, E3 ligase catalytic domain"/>
    <property type="match status" value="1"/>
</dbReference>
<dbReference type="EMBL" id="CAKM01000253">
    <property type="protein sequence ID" value="CCJ30469.1"/>
    <property type="molecule type" value="Genomic_DNA"/>
</dbReference>
<dbReference type="CDD" id="cd00078">
    <property type="entry name" value="HECTc"/>
    <property type="match status" value="1"/>
</dbReference>
<dbReference type="GO" id="GO:0016607">
    <property type="term" value="C:nuclear speck"/>
    <property type="evidence" value="ECO:0007669"/>
    <property type="project" value="TreeGrafter"/>
</dbReference>
<dbReference type="SUPFAM" id="SSF56204">
    <property type="entry name" value="Hect, E3 ligase catalytic domain"/>
    <property type="match status" value="1"/>
</dbReference>
<dbReference type="AlphaFoldDB" id="L0PEH7"/>
<name>L0PEH7_PNEJI</name>
<dbReference type="Proteomes" id="UP000010422">
    <property type="component" value="Unassembled WGS sequence"/>
</dbReference>
<dbReference type="PROSITE" id="PS50237">
    <property type="entry name" value="HECT"/>
    <property type="match status" value="1"/>
</dbReference>
<dbReference type="InParanoid" id="L0PEH7"/>
<comment type="caution">
    <text evidence="5">The sequence shown here is derived from an EMBL/GenBank/DDBJ whole genome shotgun (WGS) entry which is preliminary data.</text>
</comment>
<feature type="domain" description="HECT" evidence="4">
    <location>
        <begin position="127"/>
        <end position="477"/>
    </location>
</feature>
<evidence type="ECO:0000259" key="4">
    <source>
        <dbReference type="PROSITE" id="PS50237"/>
    </source>
</evidence>
<protein>
    <recommendedName>
        <fullName evidence="4">HECT domain-containing protein</fullName>
    </recommendedName>
</protein>
<keyword evidence="1" id="KW-0808">Transferase</keyword>
<feature type="active site" description="Glycyl thioester intermediate" evidence="3">
    <location>
        <position position="441"/>
    </location>
</feature>
<proteinExistence type="predicted"/>
<sequence>MALPPSDFVNPKLTAKINRQLEEPLIFVFSSMGSGIPSYLFLQSTFFGYLRSIAKWQNTNGRDESHQNSRDDSRLVFGRLQRQKIRISRDHIMESTIKIMDLYGTSSFLLEIEYFDEVGTGLAPTLEFYSIASHEFTRKSLGLWRNVDDLSGNDFVFSPNGLFPMPLNCDFKDSDIENLFKVMGKFIARSILDSRIIDISINPMFFRIASDVNDVRLSIESISEIDENLAKSLRFLLQFEIAKKKILNKDICENEKEQLLKDIKVQGMSIDEFSLNFTLPGFPDVHLITNGDEKIVTIYTIGEYIDLIIDFTIGKGVREQINAFRDGFSSVLPYSSLALFTPEELSMLFGQGKEDWSIETLIDSIKADHGYNMDSRSIQNFLDILANMNDMERRQFLQFITGSPKLPIGGFKSLNPPLTVVCKTHEPPLTPNDYLPSVMACVNYLKLPDYTTKKIMKSKLFLAIKEGQAILVNENTF</sequence>
<gene>
    <name evidence="5" type="ORF">PNEJI1_000619</name>
</gene>
<evidence type="ECO:0000256" key="3">
    <source>
        <dbReference type="PROSITE-ProRule" id="PRU00104"/>
    </source>
</evidence>
<evidence type="ECO:0000256" key="2">
    <source>
        <dbReference type="ARBA" id="ARBA00022786"/>
    </source>
</evidence>
<evidence type="ECO:0000256" key="1">
    <source>
        <dbReference type="ARBA" id="ARBA00022679"/>
    </source>
</evidence>